<dbReference type="PANTHER" id="PTHR31672:SF13">
    <property type="entry name" value="F-BOX PROTEIN CPR30-LIKE"/>
    <property type="match status" value="1"/>
</dbReference>
<dbReference type="Gene3D" id="1.20.1280.50">
    <property type="match status" value="1"/>
</dbReference>
<reference evidence="2 3" key="1">
    <citation type="submission" date="2024-04" db="EMBL/GenBank/DDBJ databases">
        <title>The reference genome of an endangered Asteraceae, Deinandra increscens subsp. villosa, native to the Central Coast of California.</title>
        <authorList>
            <person name="Guilliams M."/>
            <person name="Hasenstab-Lehman K."/>
            <person name="Meyer R."/>
            <person name="Mcevoy S."/>
        </authorList>
    </citation>
    <scope>NUCLEOTIDE SEQUENCE [LARGE SCALE GENOMIC DNA]</scope>
    <source>
        <tissue evidence="2">Leaf</tissue>
    </source>
</reference>
<dbReference type="InterPro" id="IPR017451">
    <property type="entry name" value="F-box-assoc_interact_dom"/>
</dbReference>
<accession>A0AAP0GW94</accession>
<proteinExistence type="predicted"/>
<dbReference type="Pfam" id="PF00646">
    <property type="entry name" value="F-box"/>
    <property type="match status" value="1"/>
</dbReference>
<dbReference type="CDD" id="cd22157">
    <property type="entry name" value="F-box_AtFBW1-like"/>
    <property type="match status" value="1"/>
</dbReference>
<dbReference type="Proteomes" id="UP001408789">
    <property type="component" value="Unassembled WGS sequence"/>
</dbReference>
<dbReference type="NCBIfam" id="TIGR01640">
    <property type="entry name" value="F_box_assoc_1"/>
    <property type="match status" value="1"/>
</dbReference>
<keyword evidence="3" id="KW-1185">Reference proteome</keyword>
<gene>
    <name evidence="2" type="ORF">SSX86_018380</name>
</gene>
<dbReference type="EMBL" id="JBCNJP010000019">
    <property type="protein sequence ID" value="KAK9061200.1"/>
    <property type="molecule type" value="Genomic_DNA"/>
</dbReference>
<evidence type="ECO:0000313" key="2">
    <source>
        <dbReference type="EMBL" id="KAK9061200.1"/>
    </source>
</evidence>
<dbReference type="InterPro" id="IPR036047">
    <property type="entry name" value="F-box-like_dom_sf"/>
</dbReference>
<dbReference type="SMART" id="SM00256">
    <property type="entry name" value="FBOX"/>
    <property type="match status" value="1"/>
</dbReference>
<name>A0AAP0GW94_9ASTR</name>
<dbReference type="PANTHER" id="PTHR31672">
    <property type="entry name" value="BNACNNG10540D PROTEIN"/>
    <property type="match status" value="1"/>
</dbReference>
<sequence length="386" mass="44361">MENDDVLYNILARLPGKALLRSRCVSKHWNRLISDPCFMKLRSRRMILLPFSRPLAVFDDNASVKDHADRVVAVRCSPFKQEPWTCVKPCILGTFNGLMILALSDYKLSRCQLILYNPLTTCASSKALVVMNIINRPSSNYTDVSDPYVFGFGDDHDLLKIVIIDCWRHSNRSLYAWDVFDLRTSSWSTQTRYLRKDFWFSNGDAGMFLDGFLYWATTSSSSSSTDDDNGISSGILALDLKEMVFSRIKLPVQLSRHGEVPRLGSKDGCLCMITTLYCTIFDIWVMRKDQGSIWLKVHSFTLSLPDNIRKSFRPVCILGNGKILFTNQFMQLVMYDTSKDSYEMFSDFIGRKEDLREDFKRSSSFSDIRSIEYVESLVSPFDPLMF</sequence>
<comment type="caution">
    <text evidence="2">The sequence shown here is derived from an EMBL/GenBank/DDBJ whole genome shotgun (WGS) entry which is preliminary data.</text>
</comment>
<dbReference type="Pfam" id="PF07734">
    <property type="entry name" value="FBA_1"/>
    <property type="match status" value="1"/>
</dbReference>
<organism evidence="2 3">
    <name type="scientific">Deinandra increscens subsp. villosa</name>
    <dbReference type="NCBI Taxonomy" id="3103831"/>
    <lineage>
        <taxon>Eukaryota</taxon>
        <taxon>Viridiplantae</taxon>
        <taxon>Streptophyta</taxon>
        <taxon>Embryophyta</taxon>
        <taxon>Tracheophyta</taxon>
        <taxon>Spermatophyta</taxon>
        <taxon>Magnoliopsida</taxon>
        <taxon>eudicotyledons</taxon>
        <taxon>Gunneridae</taxon>
        <taxon>Pentapetalae</taxon>
        <taxon>asterids</taxon>
        <taxon>campanulids</taxon>
        <taxon>Asterales</taxon>
        <taxon>Asteraceae</taxon>
        <taxon>Asteroideae</taxon>
        <taxon>Heliantheae alliance</taxon>
        <taxon>Madieae</taxon>
        <taxon>Madiinae</taxon>
        <taxon>Deinandra</taxon>
    </lineage>
</organism>
<dbReference type="InterPro" id="IPR050796">
    <property type="entry name" value="SCF_F-box_component"/>
</dbReference>
<protein>
    <recommendedName>
        <fullName evidence="1">F-box domain-containing protein</fullName>
    </recommendedName>
</protein>
<dbReference type="SUPFAM" id="SSF81383">
    <property type="entry name" value="F-box domain"/>
    <property type="match status" value="1"/>
</dbReference>
<feature type="domain" description="F-box" evidence="1">
    <location>
        <begin position="4"/>
        <end position="42"/>
    </location>
</feature>
<dbReference type="InterPro" id="IPR006527">
    <property type="entry name" value="F-box-assoc_dom_typ1"/>
</dbReference>
<dbReference type="AlphaFoldDB" id="A0AAP0GW94"/>
<evidence type="ECO:0000259" key="1">
    <source>
        <dbReference type="SMART" id="SM00256"/>
    </source>
</evidence>
<evidence type="ECO:0000313" key="3">
    <source>
        <dbReference type="Proteomes" id="UP001408789"/>
    </source>
</evidence>
<dbReference type="InterPro" id="IPR001810">
    <property type="entry name" value="F-box_dom"/>
</dbReference>